<dbReference type="AlphaFoldDB" id="A0A8S2V836"/>
<sequence length="41" mass="4359">VDLVLPVITAILYFARFIVCNVNATRSAGGLDGFFTKATSP</sequence>
<dbReference type="EMBL" id="CAJOBH010050455">
    <property type="protein sequence ID" value="CAF4376686.1"/>
    <property type="molecule type" value="Genomic_DNA"/>
</dbReference>
<gene>
    <name evidence="1" type="ORF">BYL167_LOCUS30507</name>
    <name evidence="2" type="ORF">BYL167_LOCUS30557</name>
</gene>
<proteinExistence type="predicted"/>
<evidence type="ECO:0000313" key="1">
    <source>
        <dbReference type="EMBL" id="CAF4375534.1"/>
    </source>
</evidence>
<protein>
    <submittedName>
        <fullName evidence="2">Uncharacterized protein</fullName>
    </submittedName>
</protein>
<accession>A0A8S2V836</accession>
<reference evidence="2" key="1">
    <citation type="submission" date="2021-02" db="EMBL/GenBank/DDBJ databases">
        <authorList>
            <person name="Nowell W R."/>
        </authorList>
    </citation>
    <scope>NUCLEOTIDE SEQUENCE</scope>
</reference>
<organism evidence="2 3">
    <name type="scientific">Rotaria magnacalcarata</name>
    <dbReference type="NCBI Taxonomy" id="392030"/>
    <lineage>
        <taxon>Eukaryota</taxon>
        <taxon>Metazoa</taxon>
        <taxon>Spiralia</taxon>
        <taxon>Gnathifera</taxon>
        <taxon>Rotifera</taxon>
        <taxon>Eurotatoria</taxon>
        <taxon>Bdelloidea</taxon>
        <taxon>Philodinida</taxon>
        <taxon>Philodinidae</taxon>
        <taxon>Rotaria</taxon>
    </lineage>
</organism>
<evidence type="ECO:0000313" key="3">
    <source>
        <dbReference type="Proteomes" id="UP000681967"/>
    </source>
</evidence>
<feature type="non-terminal residue" evidence="2">
    <location>
        <position position="1"/>
    </location>
</feature>
<dbReference type="EMBL" id="CAJOBH010050233">
    <property type="protein sequence ID" value="CAF4375534.1"/>
    <property type="molecule type" value="Genomic_DNA"/>
</dbReference>
<dbReference type="Proteomes" id="UP000681967">
    <property type="component" value="Unassembled WGS sequence"/>
</dbReference>
<comment type="caution">
    <text evidence="2">The sequence shown here is derived from an EMBL/GenBank/DDBJ whole genome shotgun (WGS) entry which is preliminary data.</text>
</comment>
<name>A0A8S2V836_9BILA</name>
<evidence type="ECO:0000313" key="2">
    <source>
        <dbReference type="EMBL" id="CAF4376686.1"/>
    </source>
</evidence>